<dbReference type="RefSeq" id="WP_194450970.1">
    <property type="nucleotide sequence ID" value="NZ_CP063849.1"/>
</dbReference>
<proteinExistence type="predicted"/>
<organism evidence="1 2">
    <name type="scientific">Paludibaculum fermentans</name>
    <dbReference type="NCBI Taxonomy" id="1473598"/>
    <lineage>
        <taxon>Bacteria</taxon>
        <taxon>Pseudomonadati</taxon>
        <taxon>Acidobacteriota</taxon>
        <taxon>Terriglobia</taxon>
        <taxon>Bryobacterales</taxon>
        <taxon>Bryobacteraceae</taxon>
        <taxon>Paludibaculum</taxon>
    </lineage>
</organism>
<evidence type="ECO:0000313" key="1">
    <source>
        <dbReference type="EMBL" id="QOY89308.1"/>
    </source>
</evidence>
<reference evidence="1 2" key="1">
    <citation type="submission" date="2020-10" db="EMBL/GenBank/DDBJ databases">
        <title>Complete genome sequence of Paludibaculum fermentans P105T, a facultatively anaerobic acidobacterium capable of dissimilatory Fe(III) reduction.</title>
        <authorList>
            <person name="Dedysh S.N."/>
            <person name="Beletsky A.V."/>
            <person name="Kulichevskaya I.S."/>
            <person name="Mardanov A.V."/>
            <person name="Ravin N.V."/>
        </authorList>
    </citation>
    <scope>NUCLEOTIDE SEQUENCE [LARGE SCALE GENOMIC DNA]</scope>
    <source>
        <strain evidence="1 2">P105</strain>
    </source>
</reference>
<accession>A0A7S7NT90</accession>
<name>A0A7S7NT90_PALFE</name>
<dbReference type="Proteomes" id="UP000593892">
    <property type="component" value="Chromosome"/>
</dbReference>
<evidence type="ECO:0000313" key="2">
    <source>
        <dbReference type="Proteomes" id="UP000593892"/>
    </source>
</evidence>
<dbReference type="EMBL" id="CP063849">
    <property type="protein sequence ID" value="QOY89308.1"/>
    <property type="molecule type" value="Genomic_DNA"/>
</dbReference>
<keyword evidence="2" id="KW-1185">Reference proteome</keyword>
<protein>
    <submittedName>
        <fullName evidence="1">Uncharacterized protein</fullName>
    </submittedName>
</protein>
<dbReference type="KEGG" id="pfer:IRI77_04950"/>
<dbReference type="AlphaFoldDB" id="A0A7S7NT90"/>
<gene>
    <name evidence="1" type="ORF">IRI77_04950</name>
</gene>
<sequence length="245" mass="26769">MALLVDGDLSRLDDLKAQDAGVLDVANGEGLDPRAKLDLAAGEIQEEVEAFLDWEETGRVDQVVASVSLKRWHVLKTLEAVYRDAYFSQLNDRYGQKWRHFEALAEEQRRRYFESGVQMAAQPVRRPSRVSAEIGEGVTGAATYWVQATLLDAERRESAASAAVAVSSPVPHSLLVSVLFPEENATHWNLYAGADEASVGLQNAEPLPVGETWMLPASGLVSGRPPGNGQTADFRVVRSGLLRRG</sequence>